<dbReference type="EMBL" id="LUTY01001686">
    <property type="protein sequence ID" value="OAD21362.1"/>
    <property type="molecule type" value="Genomic_DNA"/>
</dbReference>
<dbReference type="InterPro" id="IPR042095">
    <property type="entry name" value="SUMF_sf"/>
</dbReference>
<keyword evidence="3" id="KW-1185">Reference proteome</keyword>
<dbReference type="AlphaFoldDB" id="A0A176RZW6"/>
<feature type="non-terminal residue" evidence="2">
    <location>
        <position position="38"/>
    </location>
</feature>
<gene>
    <name evidence="2" type="ORF">THIOM_002871</name>
</gene>
<organism evidence="2 3">
    <name type="scientific">Candidatus Thiomargarita nelsonii</name>
    <dbReference type="NCBI Taxonomy" id="1003181"/>
    <lineage>
        <taxon>Bacteria</taxon>
        <taxon>Pseudomonadati</taxon>
        <taxon>Pseudomonadota</taxon>
        <taxon>Gammaproteobacteria</taxon>
        <taxon>Thiotrichales</taxon>
        <taxon>Thiotrichaceae</taxon>
        <taxon>Thiomargarita</taxon>
    </lineage>
</organism>
<reference evidence="2 3" key="1">
    <citation type="submission" date="2016-05" db="EMBL/GenBank/DDBJ databases">
        <title>Single-cell genome of chain-forming Candidatus Thiomargarita nelsonii and comparison to other large sulfur-oxidizing bacteria.</title>
        <authorList>
            <person name="Winkel M."/>
            <person name="Salman V."/>
            <person name="Woyke T."/>
            <person name="Schulz-Vogt H."/>
            <person name="Richter M."/>
            <person name="Flood B."/>
            <person name="Bailey J."/>
            <person name="Amann R."/>
            <person name="Mussmann M."/>
        </authorList>
    </citation>
    <scope>NUCLEOTIDE SEQUENCE [LARGE SCALE GENOMIC DNA]</scope>
    <source>
        <strain evidence="2 3">THI036</strain>
    </source>
</reference>
<sequence length="38" mass="4472">MRTIPGVCVSWNDAVVYVKWLSEQTGKEYRLPTEAEWE</sequence>
<feature type="domain" description="Sulfatase-modifying factor enzyme-like" evidence="1">
    <location>
        <begin position="5"/>
        <end position="38"/>
    </location>
</feature>
<evidence type="ECO:0000313" key="2">
    <source>
        <dbReference type="EMBL" id="OAD21362.1"/>
    </source>
</evidence>
<name>A0A176RZW6_9GAMM</name>
<dbReference type="SUPFAM" id="SSF56436">
    <property type="entry name" value="C-type lectin-like"/>
    <property type="match status" value="1"/>
</dbReference>
<dbReference type="Gene3D" id="3.90.1580.10">
    <property type="entry name" value="paralog of FGE (formylglycine-generating enzyme)"/>
    <property type="match status" value="1"/>
</dbReference>
<dbReference type="Pfam" id="PF03781">
    <property type="entry name" value="FGE-sulfatase"/>
    <property type="match status" value="1"/>
</dbReference>
<dbReference type="InterPro" id="IPR005532">
    <property type="entry name" value="SUMF_dom"/>
</dbReference>
<accession>A0A176RZW6</accession>
<dbReference type="Proteomes" id="UP000076962">
    <property type="component" value="Unassembled WGS sequence"/>
</dbReference>
<evidence type="ECO:0000259" key="1">
    <source>
        <dbReference type="Pfam" id="PF03781"/>
    </source>
</evidence>
<comment type="caution">
    <text evidence="2">The sequence shown here is derived from an EMBL/GenBank/DDBJ whole genome shotgun (WGS) entry which is preliminary data.</text>
</comment>
<proteinExistence type="predicted"/>
<dbReference type="InterPro" id="IPR016187">
    <property type="entry name" value="CTDL_fold"/>
</dbReference>
<evidence type="ECO:0000313" key="3">
    <source>
        <dbReference type="Proteomes" id="UP000076962"/>
    </source>
</evidence>
<protein>
    <submittedName>
        <fullName evidence="2">Sulphatase-modifying factor domain protein</fullName>
    </submittedName>
</protein>